<sequence>MPPSSPINRKLSSAPASSTTTINNTIPMTNNTNRTPLLYSTAIRGCEPCKRRKRVCNGQKPCMPCAEGSQECVYSVVSEHPRSVFSTNAARRLSSGSACETCRRRKTKCDGGNPCGFCASSGIDCINNNNSLERKKRTASNENEAMDRIEDRLRRIERLMTAFTPSPLSKNCTTSNYYRKMSSPLLSAQKQQRPYRHHSIQGISSSEPTSRDSYSMTTSSTSNSSINNNNNSSNSSNNSNSSSSNNSNGNSNNSNSSAAAAPPPLPPLSPRTLRQSSSQLTNQSMYLSPSSSSSTTSTVHSPNMQPSTSTPTSTNDSWNQPTPIPSLMDQLSKLTFVTTAMDYNLVQYPIYPISTPSPPPSSQP</sequence>
<evidence type="ECO:0000256" key="2">
    <source>
        <dbReference type="ARBA" id="ARBA00022723"/>
    </source>
</evidence>
<feature type="region of interest" description="Disordered" evidence="9">
    <location>
        <begin position="1"/>
        <end position="33"/>
    </location>
</feature>
<name>A0A9P6Y6Y8_RHIOR</name>
<feature type="compositionally biased region" description="Low complexity" evidence="9">
    <location>
        <begin position="219"/>
        <end position="260"/>
    </location>
</feature>
<feature type="compositionally biased region" description="Polar residues" evidence="9">
    <location>
        <begin position="1"/>
        <end position="18"/>
    </location>
</feature>
<keyword evidence="6" id="KW-0804">Transcription</keyword>
<keyword evidence="2" id="KW-0479">Metal-binding</keyword>
<proteinExistence type="predicted"/>
<dbReference type="Proteomes" id="UP000717996">
    <property type="component" value="Unassembled WGS sequence"/>
</dbReference>
<protein>
    <recommendedName>
        <fullName evidence="10">Zn(2)-C6 fungal-type domain-containing protein</fullName>
    </recommendedName>
</protein>
<comment type="subcellular location">
    <subcellularLocation>
        <location evidence="1">Nucleus</location>
    </subcellularLocation>
</comment>
<evidence type="ECO:0000256" key="9">
    <source>
        <dbReference type="SAM" id="MobiDB-lite"/>
    </source>
</evidence>
<evidence type="ECO:0000313" key="12">
    <source>
        <dbReference type="Proteomes" id="UP000717996"/>
    </source>
</evidence>
<evidence type="ECO:0000256" key="6">
    <source>
        <dbReference type="ARBA" id="ARBA00023163"/>
    </source>
</evidence>
<evidence type="ECO:0000259" key="10">
    <source>
        <dbReference type="PROSITE" id="PS50048"/>
    </source>
</evidence>
<dbReference type="OMA" id="ANLECVY"/>
<dbReference type="CDD" id="cd00067">
    <property type="entry name" value="GAL4"/>
    <property type="match status" value="2"/>
</dbReference>
<keyword evidence="5" id="KW-0238">DNA-binding</keyword>
<dbReference type="InterPro" id="IPR001138">
    <property type="entry name" value="Zn2Cys6_DnaBD"/>
</dbReference>
<dbReference type="PANTHER" id="PTHR31313:SF81">
    <property type="entry name" value="TY1 ENHANCER ACTIVATOR"/>
    <property type="match status" value="1"/>
</dbReference>
<dbReference type="SUPFAM" id="SSF57701">
    <property type="entry name" value="Zn2/Cys6 DNA-binding domain"/>
    <property type="match status" value="2"/>
</dbReference>
<dbReference type="PROSITE" id="PS50048">
    <property type="entry name" value="ZN2_CY6_FUNGAL_2"/>
    <property type="match status" value="2"/>
</dbReference>
<dbReference type="GO" id="GO:0000981">
    <property type="term" value="F:DNA-binding transcription factor activity, RNA polymerase II-specific"/>
    <property type="evidence" value="ECO:0007669"/>
    <property type="project" value="InterPro"/>
</dbReference>
<accession>A0A9P6Y6Y8</accession>
<dbReference type="InterPro" id="IPR051615">
    <property type="entry name" value="Transcr_Regulatory_Elem"/>
</dbReference>
<evidence type="ECO:0000256" key="8">
    <source>
        <dbReference type="SAM" id="Coils"/>
    </source>
</evidence>
<keyword evidence="7" id="KW-0539">Nucleus</keyword>
<feature type="region of interest" description="Disordered" evidence="9">
    <location>
        <begin position="185"/>
        <end position="324"/>
    </location>
</feature>
<evidence type="ECO:0000256" key="1">
    <source>
        <dbReference type="ARBA" id="ARBA00004123"/>
    </source>
</evidence>
<dbReference type="SMART" id="SM00066">
    <property type="entry name" value="GAL4"/>
    <property type="match status" value="2"/>
</dbReference>
<evidence type="ECO:0000256" key="4">
    <source>
        <dbReference type="ARBA" id="ARBA00023015"/>
    </source>
</evidence>
<feature type="domain" description="Zn(2)-C6 fungal-type" evidence="10">
    <location>
        <begin position="98"/>
        <end position="127"/>
    </location>
</feature>
<feature type="compositionally biased region" description="Polar residues" evidence="9">
    <location>
        <begin position="201"/>
        <end position="218"/>
    </location>
</feature>
<dbReference type="GO" id="GO:0008270">
    <property type="term" value="F:zinc ion binding"/>
    <property type="evidence" value="ECO:0007669"/>
    <property type="project" value="InterPro"/>
</dbReference>
<dbReference type="InterPro" id="IPR036864">
    <property type="entry name" value="Zn2-C6_fun-type_DNA-bd_sf"/>
</dbReference>
<feature type="compositionally biased region" description="Low complexity" evidence="9">
    <location>
        <begin position="270"/>
        <end position="280"/>
    </location>
</feature>
<keyword evidence="3" id="KW-0862">Zinc</keyword>
<gene>
    <name evidence="11" type="ORF">G6F51_008234</name>
</gene>
<dbReference type="Gene3D" id="4.10.240.10">
    <property type="entry name" value="Zn(2)-C6 fungal-type DNA-binding domain"/>
    <property type="match status" value="2"/>
</dbReference>
<feature type="compositionally biased region" description="Low complexity" evidence="9">
    <location>
        <begin position="288"/>
        <end position="298"/>
    </location>
</feature>
<evidence type="ECO:0000256" key="7">
    <source>
        <dbReference type="ARBA" id="ARBA00023242"/>
    </source>
</evidence>
<dbReference type="Pfam" id="PF00172">
    <property type="entry name" value="Zn_clus"/>
    <property type="match status" value="2"/>
</dbReference>
<evidence type="ECO:0000256" key="3">
    <source>
        <dbReference type="ARBA" id="ARBA00022833"/>
    </source>
</evidence>
<keyword evidence="8" id="KW-0175">Coiled coil</keyword>
<feature type="compositionally biased region" description="Low complexity" evidence="9">
    <location>
        <begin position="19"/>
        <end position="33"/>
    </location>
</feature>
<dbReference type="EMBL" id="JAANIT010001326">
    <property type="protein sequence ID" value="KAG1540905.1"/>
    <property type="molecule type" value="Genomic_DNA"/>
</dbReference>
<evidence type="ECO:0000256" key="5">
    <source>
        <dbReference type="ARBA" id="ARBA00023125"/>
    </source>
</evidence>
<feature type="coiled-coil region" evidence="8">
    <location>
        <begin position="129"/>
        <end position="159"/>
    </location>
</feature>
<dbReference type="PANTHER" id="PTHR31313">
    <property type="entry name" value="TY1 ENHANCER ACTIVATOR"/>
    <property type="match status" value="1"/>
</dbReference>
<comment type="caution">
    <text evidence="11">The sequence shown here is derived from an EMBL/GenBank/DDBJ whole genome shotgun (WGS) entry which is preliminary data.</text>
</comment>
<dbReference type="PROSITE" id="PS00463">
    <property type="entry name" value="ZN2_CY6_FUNGAL_1"/>
    <property type="match status" value="1"/>
</dbReference>
<keyword evidence="4" id="KW-0805">Transcription regulation</keyword>
<feature type="domain" description="Zn(2)-C6 fungal-type" evidence="10">
    <location>
        <begin position="45"/>
        <end position="74"/>
    </location>
</feature>
<organism evidence="11 12">
    <name type="scientific">Rhizopus oryzae</name>
    <name type="common">Mucormycosis agent</name>
    <name type="synonym">Rhizopus arrhizus var. delemar</name>
    <dbReference type="NCBI Taxonomy" id="64495"/>
    <lineage>
        <taxon>Eukaryota</taxon>
        <taxon>Fungi</taxon>
        <taxon>Fungi incertae sedis</taxon>
        <taxon>Mucoromycota</taxon>
        <taxon>Mucoromycotina</taxon>
        <taxon>Mucoromycetes</taxon>
        <taxon>Mucorales</taxon>
        <taxon>Mucorineae</taxon>
        <taxon>Rhizopodaceae</taxon>
        <taxon>Rhizopus</taxon>
    </lineage>
</organism>
<reference evidence="11" key="1">
    <citation type="journal article" date="2020" name="Microb. Genom.">
        <title>Genetic diversity of clinical and environmental Mucorales isolates obtained from an investigation of mucormycosis cases among solid organ transplant recipients.</title>
        <authorList>
            <person name="Nguyen M.H."/>
            <person name="Kaul D."/>
            <person name="Muto C."/>
            <person name="Cheng S.J."/>
            <person name="Richter R.A."/>
            <person name="Bruno V.M."/>
            <person name="Liu G."/>
            <person name="Beyhan S."/>
            <person name="Sundermann A.J."/>
            <person name="Mounaud S."/>
            <person name="Pasculle A.W."/>
            <person name="Nierman W.C."/>
            <person name="Driscoll E."/>
            <person name="Cumbie R."/>
            <person name="Clancy C.J."/>
            <person name="Dupont C.L."/>
        </authorList>
    </citation>
    <scope>NUCLEOTIDE SEQUENCE</scope>
    <source>
        <strain evidence="11">GL16</strain>
    </source>
</reference>
<dbReference type="GO" id="GO:0005634">
    <property type="term" value="C:nucleus"/>
    <property type="evidence" value="ECO:0007669"/>
    <property type="project" value="UniProtKB-SubCell"/>
</dbReference>
<dbReference type="OrthoDB" id="2123952at2759"/>
<evidence type="ECO:0000313" key="11">
    <source>
        <dbReference type="EMBL" id="KAG1540905.1"/>
    </source>
</evidence>
<dbReference type="AlphaFoldDB" id="A0A9P6Y6Y8"/>
<dbReference type="GO" id="GO:0003677">
    <property type="term" value="F:DNA binding"/>
    <property type="evidence" value="ECO:0007669"/>
    <property type="project" value="UniProtKB-KW"/>
</dbReference>